<comment type="similarity">
    <text evidence="2">Belongs to the cytochrome c oxidase subunit 2 family.</text>
</comment>
<dbReference type="InterPro" id="IPR002429">
    <property type="entry name" value="CcO_II-like_C"/>
</dbReference>
<feature type="transmembrane region" description="Helical" evidence="16">
    <location>
        <begin position="6"/>
        <end position="23"/>
    </location>
</feature>
<dbReference type="InterPro" id="IPR036909">
    <property type="entry name" value="Cyt_c-like_dom_sf"/>
</dbReference>
<organism evidence="19 20">
    <name type="scientific">Silvibacterium bohemicum</name>
    <dbReference type="NCBI Taxonomy" id="1577686"/>
    <lineage>
        <taxon>Bacteria</taxon>
        <taxon>Pseudomonadati</taxon>
        <taxon>Acidobacteriota</taxon>
        <taxon>Terriglobia</taxon>
        <taxon>Terriglobales</taxon>
        <taxon>Acidobacteriaceae</taxon>
        <taxon>Silvibacterium</taxon>
    </lineage>
</organism>
<keyword evidence="11" id="KW-0186">Copper</keyword>
<sequence length="300" mass="33461">MTIFWITGIVTCLVLATLLYFVAKRRHSILGDPLPQTTTAASDRLATRAVTGAVIVTILLLFVMLISSFITSRRLGHMHDQDAMTIEVYGHQWWWEIHYPYPKEPYREVITANELHVPVGTLIRIEGTSNDVIHSFWAPNLNGKRDLLPGYTNDLMFLVDKPGIWRGQCAEFCGLQHAHMSFFTIAESKENFNRWMEAQRQSAADPKTEQTRHGQQVFLTHSCVLCHAIGGTTAGSHVGPDLTHLATRSTIAAGTLPNTIGNLAGWILNAQSIKPGCRMPPNQLSGSDLQDLLAYMETLR</sequence>
<dbReference type="EMBL" id="JACHEK010000004">
    <property type="protein sequence ID" value="MBB6144520.1"/>
    <property type="molecule type" value="Genomic_DNA"/>
</dbReference>
<evidence type="ECO:0000256" key="3">
    <source>
        <dbReference type="ARBA" id="ARBA00022448"/>
    </source>
</evidence>
<dbReference type="InterPro" id="IPR045187">
    <property type="entry name" value="CcO_II"/>
</dbReference>
<protein>
    <recommendedName>
        <fullName evidence="14">Cytochrome aa3 subunit 2</fullName>
    </recommendedName>
</protein>
<evidence type="ECO:0000256" key="16">
    <source>
        <dbReference type="SAM" id="Phobius"/>
    </source>
</evidence>
<feature type="domain" description="Cytochrome oxidase subunit II copper A binding" evidence="17">
    <location>
        <begin position="81"/>
        <end position="198"/>
    </location>
</feature>
<dbReference type="PROSITE" id="PS50857">
    <property type="entry name" value="COX2_CUA"/>
    <property type="match status" value="1"/>
</dbReference>
<keyword evidence="5" id="KW-0679">Respiratory chain</keyword>
<dbReference type="InterPro" id="IPR008972">
    <property type="entry name" value="Cupredoxin"/>
</dbReference>
<keyword evidence="8" id="KW-0249">Electron transport</keyword>
<dbReference type="AlphaFoldDB" id="A0A841JTN7"/>
<evidence type="ECO:0000313" key="20">
    <source>
        <dbReference type="Proteomes" id="UP000538666"/>
    </source>
</evidence>
<keyword evidence="9 16" id="KW-1133">Transmembrane helix</keyword>
<comment type="caution">
    <text evidence="19">The sequence shown here is derived from an EMBL/GenBank/DDBJ whole genome shotgun (WGS) entry which is preliminary data.</text>
</comment>
<comment type="function">
    <text evidence="13">Subunits I and II form the functional core of the enzyme complex. Electrons originating in cytochrome c are transferred via heme a and Cu(A) to the binuclear center formed by heme a3 and Cu(B).</text>
</comment>
<evidence type="ECO:0000256" key="11">
    <source>
        <dbReference type="ARBA" id="ARBA00023008"/>
    </source>
</evidence>
<dbReference type="NCBIfam" id="TIGR02866">
    <property type="entry name" value="CoxB"/>
    <property type="match status" value="1"/>
</dbReference>
<dbReference type="InterPro" id="IPR001505">
    <property type="entry name" value="Copper_CuA"/>
</dbReference>
<feature type="domain" description="Cytochrome c" evidence="18">
    <location>
        <begin position="209"/>
        <end position="300"/>
    </location>
</feature>
<dbReference type="SUPFAM" id="SSF46626">
    <property type="entry name" value="Cytochrome c"/>
    <property type="match status" value="1"/>
</dbReference>
<dbReference type="GO" id="GO:0004129">
    <property type="term" value="F:cytochrome-c oxidase activity"/>
    <property type="evidence" value="ECO:0007669"/>
    <property type="project" value="InterPro"/>
</dbReference>
<dbReference type="GO" id="GO:0016491">
    <property type="term" value="F:oxidoreductase activity"/>
    <property type="evidence" value="ECO:0007669"/>
    <property type="project" value="InterPro"/>
</dbReference>
<keyword evidence="7 15" id="KW-0479">Metal-binding</keyword>
<dbReference type="PANTHER" id="PTHR22888:SF9">
    <property type="entry name" value="CYTOCHROME C OXIDASE SUBUNIT 2"/>
    <property type="match status" value="1"/>
</dbReference>
<evidence type="ECO:0000256" key="4">
    <source>
        <dbReference type="ARBA" id="ARBA00022617"/>
    </source>
</evidence>
<dbReference type="PANTHER" id="PTHR22888">
    <property type="entry name" value="CYTOCHROME C OXIDASE, SUBUNIT II"/>
    <property type="match status" value="1"/>
</dbReference>
<comment type="subcellular location">
    <subcellularLocation>
        <location evidence="1">Membrane</location>
        <topology evidence="1">Multi-pass membrane protein</topology>
    </subcellularLocation>
</comment>
<dbReference type="InterPro" id="IPR014222">
    <property type="entry name" value="Cyt_c_oxidase_su2"/>
</dbReference>
<accession>A0A841JTN7</accession>
<proteinExistence type="inferred from homology"/>
<dbReference type="GO" id="GO:0042773">
    <property type="term" value="P:ATP synthesis coupled electron transport"/>
    <property type="evidence" value="ECO:0007669"/>
    <property type="project" value="TreeGrafter"/>
</dbReference>
<evidence type="ECO:0000256" key="7">
    <source>
        <dbReference type="ARBA" id="ARBA00022723"/>
    </source>
</evidence>
<dbReference type="PROSITE" id="PS51007">
    <property type="entry name" value="CYTC"/>
    <property type="match status" value="1"/>
</dbReference>
<keyword evidence="10 15" id="KW-0408">Iron</keyword>
<keyword evidence="3" id="KW-0813">Transport</keyword>
<evidence type="ECO:0000256" key="14">
    <source>
        <dbReference type="ARBA" id="ARBA00031399"/>
    </source>
</evidence>
<keyword evidence="12 16" id="KW-0472">Membrane</keyword>
<evidence type="ECO:0000259" key="17">
    <source>
        <dbReference type="PROSITE" id="PS50857"/>
    </source>
</evidence>
<dbReference type="GO" id="GO:0016020">
    <property type="term" value="C:membrane"/>
    <property type="evidence" value="ECO:0007669"/>
    <property type="project" value="UniProtKB-SubCell"/>
</dbReference>
<dbReference type="GO" id="GO:0020037">
    <property type="term" value="F:heme binding"/>
    <property type="evidence" value="ECO:0007669"/>
    <property type="project" value="InterPro"/>
</dbReference>
<evidence type="ECO:0000256" key="6">
    <source>
        <dbReference type="ARBA" id="ARBA00022692"/>
    </source>
</evidence>
<evidence type="ECO:0000256" key="5">
    <source>
        <dbReference type="ARBA" id="ARBA00022660"/>
    </source>
</evidence>
<dbReference type="Pfam" id="PF00034">
    <property type="entry name" value="Cytochrom_C"/>
    <property type="match status" value="1"/>
</dbReference>
<keyword evidence="4 15" id="KW-0349">Heme</keyword>
<dbReference type="Gene3D" id="2.60.40.420">
    <property type="entry name" value="Cupredoxins - blue copper proteins"/>
    <property type="match status" value="1"/>
</dbReference>
<evidence type="ECO:0000256" key="13">
    <source>
        <dbReference type="ARBA" id="ARBA00024688"/>
    </source>
</evidence>
<evidence type="ECO:0000256" key="8">
    <source>
        <dbReference type="ARBA" id="ARBA00022982"/>
    </source>
</evidence>
<evidence type="ECO:0000256" key="10">
    <source>
        <dbReference type="ARBA" id="ARBA00023004"/>
    </source>
</evidence>
<dbReference type="SUPFAM" id="SSF49503">
    <property type="entry name" value="Cupredoxins"/>
    <property type="match status" value="1"/>
</dbReference>
<dbReference type="InterPro" id="IPR034236">
    <property type="entry name" value="CuRO_CcO_Caa3_II"/>
</dbReference>
<reference evidence="19 20" key="1">
    <citation type="submission" date="2020-08" db="EMBL/GenBank/DDBJ databases">
        <title>Genomic Encyclopedia of Type Strains, Phase IV (KMG-IV): sequencing the most valuable type-strain genomes for metagenomic binning, comparative biology and taxonomic classification.</title>
        <authorList>
            <person name="Goeker M."/>
        </authorList>
    </citation>
    <scope>NUCLEOTIDE SEQUENCE [LARGE SCALE GENOMIC DNA]</scope>
    <source>
        <strain evidence="19 20">DSM 103733</strain>
    </source>
</reference>
<dbReference type="OrthoDB" id="9781261at2"/>
<dbReference type="PROSITE" id="PS00078">
    <property type="entry name" value="COX2"/>
    <property type="match status" value="1"/>
</dbReference>
<dbReference type="Pfam" id="PF00116">
    <property type="entry name" value="COX2"/>
    <property type="match status" value="1"/>
</dbReference>
<gene>
    <name evidence="19" type="ORF">HNQ77_002472</name>
</gene>
<feature type="transmembrane region" description="Helical" evidence="16">
    <location>
        <begin position="49"/>
        <end position="70"/>
    </location>
</feature>
<evidence type="ECO:0000256" key="1">
    <source>
        <dbReference type="ARBA" id="ARBA00004141"/>
    </source>
</evidence>
<keyword evidence="20" id="KW-1185">Reference proteome</keyword>
<evidence type="ECO:0000256" key="12">
    <source>
        <dbReference type="ARBA" id="ARBA00023136"/>
    </source>
</evidence>
<dbReference type="Proteomes" id="UP000538666">
    <property type="component" value="Unassembled WGS sequence"/>
</dbReference>
<evidence type="ECO:0000313" key="19">
    <source>
        <dbReference type="EMBL" id="MBB6144520.1"/>
    </source>
</evidence>
<evidence type="ECO:0000256" key="2">
    <source>
        <dbReference type="ARBA" id="ARBA00007866"/>
    </source>
</evidence>
<dbReference type="InterPro" id="IPR009056">
    <property type="entry name" value="Cyt_c-like_dom"/>
</dbReference>
<evidence type="ECO:0000256" key="9">
    <source>
        <dbReference type="ARBA" id="ARBA00022989"/>
    </source>
</evidence>
<keyword evidence="6 16" id="KW-0812">Transmembrane</keyword>
<dbReference type="CDD" id="cd04213">
    <property type="entry name" value="CuRO_CcO_Caa3_II"/>
    <property type="match status" value="1"/>
</dbReference>
<name>A0A841JTN7_9BACT</name>
<evidence type="ECO:0000256" key="15">
    <source>
        <dbReference type="PROSITE-ProRule" id="PRU00433"/>
    </source>
</evidence>
<dbReference type="GO" id="GO:0005507">
    <property type="term" value="F:copper ion binding"/>
    <property type="evidence" value="ECO:0007669"/>
    <property type="project" value="InterPro"/>
</dbReference>
<evidence type="ECO:0000259" key="18">
    <source>
        <dbReference type="PROSITE" id="PS51007"/>
    </source>
</evidence>